<evidence type="ECO:0000256" key="1">
    <source>
        <dbReference type="SAM" id="Phobius"/>
    </source>
</evidence>
<accession>A0A644XGP5</accession>
<feature type="transmembrane region" description="Helical" evidence="1">
    <location>
        <begin position="12"/>
        <end position="37"/>
    </location>
</feature>
<feature type="transmembrane region" description="Helical" evidence="1">
    <location>
        <begin position="43"/>
        <end position="64"/>
    </location>
</feature>
<keyword evidence="1" id="KW-0472">Membrane</keyword>
<dbReference type="PANTHER" id="PTHR42709">
    <property type="entry name" value="ALKALINE PHOSPHATASE LIKE PROTEIN"/>
    <property type="match status" value="1"/>
</dbReference>
<proteinExistence type="predicted"/>
<feature type="transmembrane region" description="Helical" evidence="1">
    <location>
        <begin position="93"/>
        <end position="119"/>
    </location>
</feature>
<evidence type="ECO:0000259" key="2">
    <source>
        <dbReference type="Pfam" id="PF09335"/>
    </source>
</evidence>
<feature type="domain" description="VTT" evidence="2">
    <location>
        <begin position="25"/>
        <end position="144"/>
    </location>
</feature>
<gene>
    <name evidence="3" type="primary">yqaA_10</name>
    <name evidence="3" type="ORF">SDC9_59690</name>
</gene>
<protein>
    <submittedName>
        <fullName evidence="3">Inner membrane protein YqaA</fullName>
    </submittedName>
</protein>
<name>A0A644XGP5_9ZZZZ</name>
<feature type="transmembrane region" description="Helical" evidence="1">
    <location>
        <begin position="125"/>
        <end position="146"/>
    </location>
</feature>
<dbReference type="EMBL" id="VSSQ01002105">
    <property type="protein sequence ID" value="MPM13333.1"/>
    <property type="molecule type" value="Genomic_DNA"/>
</dbReference>
<dbReference type="Pfam" id="PF09335">
    <property type="entry name" value="VTT_dom"/>
    <property type="match status" value="1"/>
</dbReference>
<sequence length="156" mass="17702">MVEFLQDYGILGLFIGSFLAATVIPFSSEVILSGVLIAGINPFHAFFAATAGNWLGGLTSYYVGHLGKWEIIEKWFGVREEKLLKQKQRIERYGSLVAFFTWMPLIGDVLAIALGFYRVDFAKSAIFMLLGRSIRFALWILLFHFVGEQLFEFSIF</sequence>
<keyword evidence="1" id="KW-0812">Transmembrane</keyword>
<reference evidence="3" key="1">
    <citation type="submission" date="2019-08" db="EMBL/GenBank/DDBJ databases">
        <authorList>
            <person name="Kucharzyk K."/>
            <person name="Murdoch R.W."/>
            <person name="Higgins S."/>
            <person name="Loffler F."/>
        </authorList>
    </citation>
    <scope>NUCLEOTIDE SEQUENCE</scope>
</reference>
<dbReference type="InterPro" id="IPR051311">
    <property type="entry name" value="DedA_domain"/>
</dbReference>
<dbReference type="InterPro" id="IPR032816">
    <property type="entry name" value="VTT_dom"/>
</dbReference>
<comment type="caution">
    <text evidence="3">The sequence shown here is derived from an EMBL/GenBank/DDBJ whole genome shotgun (WGS) entry which is preliminary data.</text>
</comment>
<organism evidence="3">
    <name type="scientific">bioreactor metagenome</name>
    <dbReference type="NCBI Taxonomy" id="1076179"/>
    <lineage>
        <taxon>unclassified sequences</taxon>
        <taxon>metagenomes</taxon>
        <taxon>ecological metagenomes</taxon>
    </lineage>
</organism>
<dbReference type="AlphaFoldDB" id="A0A644XGP5"/>
<evidence type="ECO:0000313" key="3">
    <source>
        <dbReference type="EMBL" id="MPM13333.1"/>
    </source>
</evidence>
<dbReference type="PANTHER" id="PTHR42709:SF4">
    <property type="entry name" value="INNER MEMBRANE PROTEIN YQAA"/>
    <property type="match status" value="1"/>
</dbReference>
<keyword evidence="1" id="KW-1133">Transmembrane helix</keyword>